<dbReference type="RefSeq" id="WP_378615747.1">
    <property type="nucleotide sequence ID" value="NZ_JBHSAX010000022.1"/>
</dbReference>
<dbReference type="Gene3D" id="3.10.129.10">
    <property type="entry name" value="Hotdog Thioesterase"/>
    <property type="match status" value="1"/>
</dbReference>
<dbReference type="InterPro" id="IPR052342">
    <property type="entry name" value="MCH/BMMD"/>
</dbReference>
<dbReference type="CDD" id="cd03454">
    <property type="entry name" value="YdeM"/>
    <property type="match status" value="1"/>
</dbReference>
<feature type="domain" description="MaoC-like" evidence="2">
    <location>
        <begin position="37"/>
        <end position="134"/>
    </location>
</feature>
<dbReference type="Pfam" id="PF01575">
    <property type="entry name" value="MaoC_dehydratas"/>
    <property type="match status" value="1"/>
</dbReference>
<dbReference type="InterPro" id="IPR002539">
    <property type="entry name" value="MaoC-like_dom"/>
</dbReference>
<evidence type="ECO:0000313" key="4">
    <source>
        <dbReference type="Proteomes" id="UP001595696"/>
    </source>
</evidence>
<dbReference type="SUPFAM" id="SSF54637">
    <property type="entry name" value="Thioesterase/thiol ester dehydrase-isomerase"/>
    <property type="match status" value="1"/>
</dbReference>
<protein>
    <submittedName>
        <fullName evidence="3">MaoC family dehydratase</fullName>
    </submittedName>
</protein>
<reference evidence="4" key="1">
    <citation type="journal article" date="2019" name="Int. J. Syst. Evol. Microbiol.">
        <title>The Global Catalogue of Microorganisms (GCM) 10K type strain sequencing project: providing services to taxonomists for standard genome sequencing and annotation.</title>
        <authorList>
            <consortium name="The Broad Institute Genomics Platform"/>
            <consortium name="The Broad Institute Genome Sequencing Center for Infectious Disease"/>
            <person name="Wu L."/>
            <person name="Ma J."/>
        </authorList>
    </citation>
    <scope>NUCLEOTIDE SEQUENCE [LARGE SCALE GENOMIC DNA]</scope>
    <source>
        <strain evidence="4">CGMCC 4.7330</strain>
    </source>
</reference>
<dbReference type="PANTHER" id="PTHR43664:SF1">
    <property type="entry name" value="BETA-METHYLMALYL-COA DEHYDRATASE"/>
    <property type="match status" value="1"/>
</dbReference>
<evidence type="ECO:0000256" key="1">
    <source>
        <dbReference type="ARBA" id="ARBA00005254"/>
    </source>
</evidence>
<comment type="caution">
    <text evidence="3">The sequence shown here is derived from an EMBL/GenBank/DDBJ whole genome shotgun (WGS) entry which is preliminary data.</text>
</comment>
<evidence type="ECO:0000259" key="2">
    <source>
        <dbReference type="Pfam" id="PF01575"/>
    </source>
</evidence>
<evidence type="ECO:0000313" key="3">
    <source>
        <dbReference type="EMBL" id="MFC3965688.1"/>
    </source>
</evidence>
<keyword evidence="4" id="KW-1185">Reference proteome</keyword>
<name>A0ABV8E0P9_9NOCA</name>
<organism evidence="3 4">
    <name type="scientific">Nocardia jiangsuensis</name>
    <dbReference type="NCBI Taxonomy" id="1691563"/>
    <lineage>
        <taxon>Bacteria</taxon>
        <taxon>Bacillati</taxon>
        <taxon>Actinomycetota</taxon>
        <taxon>Actinomycetes</taxon>
        <taxon>Mycobacteriales</taxon>
        <taxon>Nocardiaceae</taxon>
        <taxon>Nocardia</taxon>
    </lineage>
</organism>
<sequence length="172" mass="19058">MTDTESTVRSLLDTDFSAPITDRWFEDYVPGSTFEYGYRTVTEREILDFAADFDPQPFHVDAASAAGGPFGGLIASGWHSGSILMRIYADHYLSRVASLASPGIDGLRWANPLRPGDSVRLRATVSESRRSRSKPGRGLVSTRAELLKQDGSSVVDLVFMNILRCRPRYPNK</sequence>
<dbReference type="PANTHER" id="PTHR43664">
    <property type="entry name" value="MONOAMINE OXIDASE-RELATED"/>
    <property type="match status" value="1"/>
</dbReference>
<dbReference type="EMBL" id="JBHSAX010000022">
    <property type="protein sequence ID" value="MFC3965688.1"/>
    <property type="molecule type" value="Genomic_DNA"/>
</dbReference>
<proteinExistence type="inferred from homology"/>
<dbReference type="Proteomes" id="UP001595696">
    <property type="component" value="Unassembled WGS sequence"/>
</dbReference>
<comment type="similarity">
    <text evidence="1">Belongs to the enoyl-CoA hydratase/isomerase family.</text>
</comment>
<accession>A0ABV8E0P9</accession>
<gene>
    <name evidence="3" type="ORF">ACFO0B_27175</name>
</gene>
<dbReference type="InterPro" id="IPR029069">
    <property type="entry name" value="HotDog_dom_sf"/>
</dbReference>